<comment type="caution">
    <text evidence="1">The sequence shown here is derived from an EMBL/GenBank/DDBJ whole genome shotgun (WGS) entry which is preliminary data.</text>
</comment>
<dbReference type="RefSeq" id="WP_006546798.1">
    <property type="nucleotide sequence ID" value="NZ_DS999543.1"/>
</dbReference>
<proteinExistence type="predicted"/>
<sequence>MSKLEVELRPITGERIEAELKKLGIRFAVNAADSSILLPYPNFTAFIARIDDDRNGKCLVFLGQWGRRLNVAYIALAKNIVQSAASSTYAPRMAFKVTDDGYIVFSTSWRFQWDSQNVTDLQLREELRMAIAATAQAMDRLEHEFADPWMNPPEEPKVD</sequence>
<dbReference type="STRING" id="525245.HMPREF0044_1026"/>
<organism evidence="1 2">
    <name type="scientific">Gleimia coleocanis DSM 15436</name>
    <dbReference type="NCBI Taxonomy" id="525245"/>
    <lineage>
        <taxon>Bacteria</taxon>
        <taxon>Bacillati</taxon>
        <taxon>Actinomycetota</taxon>
        <taxon>Actinomycetes</taxon>
        <taxon>Actinomycetales</taxon>
        <taxon>Actinomycetaceae</taxon>
        <taxon>Gleimia</taxon>
    </lineage>
</organism>
<dbReference type="Proteomes" id="UP000010301">
    <property type="component" value="Unassembled WGS sequence"/>
</dbReference>
<protein>
    <recommendedName>
        <fullName evidence="3">YbjN domain-containing protein</fullName>
    </recommendedName>
</protein>
<evidence type="ECO:0000313" key="1">
    <source>
        <dbReference type="EMBL" id="EEH64007.1"/>
    </source>
</evidence>
<name>C0W0E8_9ACTO</name>
<dbReference type="OrthoDB" id="3255971at2"/>
<evidence type="ECO:0000313" key="2">
    <source>
        <dbReference type="Proteomes" id="UP000010301"/>
    </source>
</evidence>
<dbReference type="EMBL" id="ACFG01000030">
    <property type="protein sequence ID" value="EEH64007.1"/>
    <property type="molecule type" value="Genomic_DNA"/>
</dbReference>
<dbReference type="HOGENOM" id="CLU_1657070_0_0_11"/>
<dbReference type="AlphaFoldDB" id="C0W0E8"/>
<accession>C0W0E8</accession>
<gene>
    <name evidence="1" type="ORF">HMPREF0044_1026</name>
</gene>
<keyword evidence="2" id="KW-1185">Reference proteome</keyword>
<reference evidence="1 2" key="1">
    <citation type="submission" date="2009-01" db="EMBL/GenBank/DDBJ databases">
        <authorList>
            <person name="Qin X."/>
            <person name="Bachman B."/>
            <person name="Battles P."/>
            <person name="Bell A."/>
            <person name="Bess C."/>
            <person name="Bickham C."/>
            <person name="Chaboub L."/>
            <person name="Chen D."/>
            <person name="Coyle M."/>
            <person name="Deiros D.R."/>
            <person name="Dinh H."/>
            <person name="Forbes L."/>
            <person name="Fowler G."/>
            <person name="Francisco L."/>
            <person name="Fu Q."/>
            <person name="Gubbala S."/>
            <person name="Hale W."/>
            <person name="Han Y."/>
            <person name="Hemphill L."/>
            <person name="Highlander S.K."/>
            <person name="Hirani K."/>
            <person name="Hogues M."/>
            <person name="Jackson L."/>
            <person name="Jakkamsetti A."/>
            <person name="Javaid M."/>
            <person name="Jiang H."/>
            <person name="Korchina V."/>
            <person name="Kovar C."/>
            <person name="Lara F."/>
            <person name="Lee S."/>
            <person name="Mata R."/>
            <person name="Mathew T."/>
            <person name="Moen C."/>
            <person name="Morales K."/>
            <person name="Munidasa M."/>
            <person name="Nazareth L."/>
            <person name="Ngo R."/>
            <person name="Nguyen L."/>
            <person name="Okwuonu G."/>
            <person name="Ongeri F."/>
            <person name="Patil S."/>
            <person name="Petrosino J."/>
            <person name="Pham C."/>
            <person name="Pham P."/>
            <person name="Pu L.-L."/>
            <person name="Puazo M."/>
            <person name="Raj R."/>
            <person name="Reid J."/>
            <person name="Rouhana J."/>
            <person name="Saada N."/>
            <person name="Shang Y."/>
            <person name="Simmons D."/>
            <person name="Thornton R."/>
            <person name="Warren J."/>
            <person name="Weissenberger G."/>
            <person name="Zhang J."/>
            <person name="Zhang L."/>
            <person name="Zhou C."/>
            <person name="Zhu D."/>
            <person name="Muzny D."/>
            <person name="Worley K."/>
            <person name="Gibbs R."/>
        </authorList>
    </citation>
    <scope>NUCLEOTIDE SEQUENCE [LARGE SCALE GENOMIC DNA]</scope>
    <source>
        <strain evidence="1 2">DSM 15436</strain>
    </source>
</reference>
<evidence type="ECO:0008006" key="3">
    <source>
        <dbReference type="Google" id="ProtNLM"/>
    </source>
</evidence>